<evidence type="ECO:0000313" key="2">
    <source>
        <dbReference type="WBParaSite" id="SPAL_0000577025.1"/>
    </source>
</evidence>
<dbReference type="AlphaFoldDB" id="A0A0N5BII8"/>
<reference evidence="2" key="1">
    <citation type="submission" date="2017-02" db="UniProtKB">
        <authorList>
            <consortium name="WormBaseParasite"/>
        </authorList>
    </citation>
    <scope>IDENTIFICATION</scope>
</reference>
<proteinExistence type="predicted"/>
<evidence type="ECO:0000313" key="1">
    <source>
        <dbReference type="Proteomes" id="UP000046392"/>
    </source>
</evidence>
<dbReference type="WBParaSite" id="SPAL_0000577025.1">
    <property type="protein sequence ID" value="SPAL_0000577025.1"/>
    <property type="gene ID" value="SPAL_0000577025"/>
</dbReference>
<organism evidence="1 2">
    <name type="scientific">Strongyloides papillosus</name>
    <name type="common">Intestinal threadworm</name>
    <dbReference type="NCBI Taxonomy" id="174720"/>
    <lineage>
        <taxon>Eukaryota</taxon>
        <taxon>Metazoa</taxon>
        <taxon>Ecdysozoa</taxon>
        <taxon>Nematoda</taxon>
        <taxon>Chromadorea</taxon>
        <taxon>Rhabditida</taxon>
        <taxon>Tylenchina</taxon>
        <taxon>Panagrolaimomorpha</taxon>
        <taxon>Strongyloidoidea</taxon>
        <taxon>Strongyloididae</taxon>
        <taxon>Strongyloides</taxon>
    </lineage>
</organism>
<protein>
    <submittedName>
        <fullName evidence="2">Uncharacterized protein</fullName>
    </submittedName>
</protein>
<name>A0A0N5BII8_STREA</name>
<dbReference type="Proteomes" id="UP000046392">
    <property type="component" value="Unplaced"/>
</dbReference>
<sequence>MKNLMKKKDNEVYVNISRNFIIFNYEKKFSVIGHDNLCNYQKNSILTLNLQKRQEKDVKEESIGGDKTMFLSILLEKQKIF</sequence>
<keyword evidence="1" id="KW-1185">Reference proteome</keyword>
<accession>A0A0N5BII8</accession>